<keyword evidence="3 11" id="KW-0813">Transport</keyword>
<dbReference type="Pfam" id="PF00593">
    <property type="entry name" value="TonB_dep_Rec_b-barrel"/>
    <property type="match status" value="1"/>
</dbReference>
<keyword evidence="9 16" id="KW-0675">Receptor</keyword>
<dbReference type="Gene3D" id="2.170.130.10">
    <property type="entry name" value="TonB-dependent receptor, plug domain"/>
    <property type="match status" value="1"/>
</dbReference>
<keyword evidence="17" id="KW-1185">Reference proteome</keyword>
<dbReference type="PROSITE" id="PS52016">
    <property type="entry name" value="TONB_DEPENDENT_REC_3"/>
    <property type="match status" value="1"/>
</dbReference>
<dbReference type="InterPro" id="IPR039426">
    <property type="entry name" value="TonB-dep_rcpt-like"/>
</dbReference>
<organism evidence="16 17">
    <name type="scientific">Azohydromonas caseinilytica</name>
    <dbReference type="NCBI Taxonomy" id="2728836"/>
    <lineage>
        <taxon>Bacteria</taxon>
        <taxon>Pseudomonadati</taxon>
        <taxon>Pseudomonadota</taxon>
        <taxon>Betaproteobacteria</taxon>
        <taxon>Burkholderiales</taxon>
        <taxon>Sphaerotilaceae</taxon>
        <taxon>Azohydromonas</taxon>
    </lineage>
</organism>
<accession>A0A848F264</accession>
<evidence type="ECO:0000256" key="1">
    <source>
        <dbReference type="ARBA" id="ARBA00004571"/>
    </source>
</evidence>
<keyword evidence="6 13" id="KW-0732">Signal</keyword>
<comment type="caution">
    <text evidence="16">The sequence shown here is derived from an EMBL/GenBank/DDBJ whole genome shotgun (WGS) entry which is preliminary data.</text>
</comment>
<evidence type="ECO:0000256" key="9">
    <source>
        <dbReference type="ARBA" id="ARBA00023170"/>
    </source>
</evidence>
<evidence type="ECO:0000313" key="17">
    <source>
        <dbReference type="Proteomes" id="UP000574067"/>
    </source>
</evidence>
<proteinExistence type="inferred from homology"/>
<dbReference type="EMBL" id="JABBFW010000001">
    <property type="protein sequence ID" value="NML13774.1"/>
    <property type="molecule type" value="Genomic_DNA"/>
</dbReference>
<comment type="similarity">
    <text evidence="2 11 12">Belongs to the TonB-dependent receptor family.</text>
</comment>
<evidence type="ECO:0000313" key="16">
    <source>
        <dbReference type="EMBL" id="NML13774.1"/>
    </source>
</evidence>
<dbReference type="GO" id="GO:0015344">
    <property type="term" value="F:siderophore uptake transmembrane transporter activity"/>
    <property type="evidence" value="ECO:0007669"/>
    <property type="project" value="TreeGrafter"/>
</dbReference>
<gene>
    <name evidence="16" type="ORF">HHL10_02120</name>
</gene>
<evidence type="ECO:0000256" key="11">
    <source>
        <dbReference type="PROSITE-ProRule" id="PRU01360"/>
    </source>
</evidence>
<dbReference type="GO" id="GO:0044718">
    <property type="term" value="P:siderophore transmembrane transport"/>
    <property type="evidence" value="ECO:0007669"/>
    <property type="project" value="TreeGrafter"/>
</dbReference>
<feature type="chain" id="PRO_5032805143" evidence="13">
    <location>
        <begin position="25"/>
        <end position="651"/>
    </location>
</feature>
<evidence type="ECO:0000256" key="7">
    <source>
        <dbReference type="ARBA" id="ARBA00023077"/>
    </source>
</evidence>
<keyword evidence="5 11" id="KW-0812">Transmembrane</keyword>
<dbReference type="GO" id="GO:0009279">
    <property type="term" value="C:cell outer membrane"/>
    <property type="evidence" value="ECO:0007669"/>
    <property type="project" value="UniProtKB-SubCell"/>
</dbReference>
<evidence type="ECO:0000256" key="13">
    <source>
        <dbReference type="SAM" id="SignalP"/>
    </source>
</evidence>
<evidence type="ECO:0000256" key="10">
    <source>
        <dbReference type="ARBA" id="ARBA00023237"/>
    </source>
</evidence>
<dbReference type="Pfam" id="PF07715">
    <property type="entry name" value="Plug"/>
    <property type="match status" value="1"/>
</dbReference>
<keyword evidence="7 12" id="KW-0798">TonB box</keyword>
<feature type="domain" description="TonB-dependent receptor-like beta-barrel" evidence="14">
    <location>
        <begin position="245"/>
        <end position="617"/>
    </location>
</feature>
<evidence type="ECO:0000256" key="12">
    <source>
        <dbReference type="RuleBase" id="RU003357"/>
    </source>
</evidence>
<dbReference type="PANTHER" id="PTHR30069">
    <property type="entry name" value="TONB-DEPENDENT OUTER MEMBRANE RECEPTOR"/>
    <property type="match status" value="1"/>
</dbReference>
<dbReference type="InterPro" id="IPR012910">
    <property type="entry name" value="Plug_dom"/>
</dbReference>
<evidence type="ECO:0000256" key="4">
    <source>
        <dbReference type="ARBA" id="ARBA00022452"/>
    </source>
</evidence>
<reference evidence="16 17" key="1">
    <citation type="submission" date="2020-04" db="EMBL/GenBank/DDBJ databases">
        <title>Azohydromonas sp. isolated from soil.</title>
        <authorList>
            <person name="Dahal R.H."/>
        </authorList>
    </citation>
    <scope>NUCLEOTIDE SEQUENCE [LARGE SCALE GENOMIC DNA]</scope>
    <source>
        <strain evidence="16 17">G-1-1-14</strain>
    </source>
</reference>
<evidence type="ECO:0000256" key="8">
    <source>
        <dbReference type="ARBA" id="ARBA00023136"/>
    </source>
</evidence>
<name>A0A848F264_9BURK</name>
<dbReference type="Proteomes" id="UP000574067">
    <property type="component" value="Unassembled WGS sequence"/>
</dbReference>
<dbReference type="SUPFAM" id="SSF56935">
    <property type="entry name" value="Porins"/>
    <property type="match status" value="1"/>
</dbReference>
<evidence type="ECO:0000256" key="6">
    <source>
        <dbReference type="ARBA" id="ARBA00022729"/>
    </source>
</evidence>
<dbReference type="RefSeq" id="WP_169158668.1">
    <property type="nucleotide sequence ID" value="NZ_JABBFW010000001.1"/>
</dbReference>
<keyword evidence="8 11" id="KW-0472">Membrane</keyword>
<dbReference type="PANTHER" id="PTHR30069:SF29">
    <property type="entry name" value="HEMOGLOBIN AND HEMOGLOBIN-HAPTOGLOBIN-BINDING PROTEIN 1-RELATED"/>
    <property type="match status" value="1"/>
</dbReference>
<dbReference type="Gene3D" id="2.40.170.20">
    <property type="entry name" value="TonB-dependent receptor, beta-barrel domain"/>
    <property type="match status" value="1"/>
</dbReference>
<evidence type="ECO:0000256" key="3">
    <source>
        <dbReference type="ARBA" id="ARBA00022448"/>
    </source>
</evidence>
<keyword evidence="4 11" id="KW-1134">Transmembrane beta strand</keyword>
<comment type="subcellular location">
    <subcellularLocation>
        <location evidence="1 11">Cell outer membrane</location>
        <topology evidence="1 11">Multi-pass membrane protein</topology>
    </subcellularLocation>
</comment>
<feature type="signal peptide" evidence="13">
    <location>
        <begin position="1"/>
        <end position="24"/>
    </location>
</feature>
<keyword evidence="10 11" id="KW-0998">Cell outer membrane</keyword>
<dbReference type="InterPro" id="IPR036942">
    <property type="entry name" value="Beta-barrel_TonB_sf"/>
</dbReference>
<sequence length="651" mass="71435">MTSRSAPAAVVVLLSALAAGTAWAGHDSAALQDLEALLDTEVEGASRLLESALDAPAVVSTIHRAETAALGHRTVGEMLERLPGIYLGTTRDYGRVGLRGLSRPGDYNARLLMSIDGYRVNDALFDQALPGWEFPIVADWVKRLELVSGPASSVYGSNALLGVVNAVTLDGADAPGVRLRVGAGSFGTRDAVLNYGWNEGDADLFAGLALHASDGETLQDPALAGPAAPDGRVAGLDGTRYRSLFLKWRRGDWRLTLVSQERVKDSAIAAYGTLPGVAGNRYVDRYDYAEVAWDGAWRGDWRASTRLNLSASRFQGDYVYGEPRAPWLNRDELDGRWLGADVRLQWRGWLNHQLTLGVEGRHVFDAVQRNFDVGGGAPILWRRDTQTQAALYAQDQWRLAEQWALTGGARVDRVQDHGAALSPRLALVWRPSAPQAVKLLYGQGFRVPNLAERFYDDGGMAQRANPGLRAEHIRTVALAWERSVGTHGRLAVSLYRDRLRDLIELVGERVGQYRNMSRLRTRGLDVEGEWRPAAGWQLRGSVTLQQVRDGQGRQGDAPRWIAKGHVLAPLAPSWSAGLQAQALGRRSPLLPAQGTVDAVLQWQPAPGRSLGLRALNLTDERIWDPATPVEVQLARIPQERRRLELSWQQAF</sequence>
<evidence type="ECO:0000256" key="2">
    <source>
        <dbReference type="ARBA" id="ARBA00009810"/>
    </source>
</evidence>
<evidence type="ECO:0000259" key="15">
    <source>
        <dbReference type="Pfam" id="PF07715"/>
    </source>
</evidence>
<evidence type="ECO:0000256" key="5">
    <source>
        <dbReference type="ARBA" id="ARBA00022692"/>
    </source>
</evidence>
<dbReference type="AlphaFoldDB" id="A0A848F264"/>
<dbReference type="InterPro" id="IPR000531">
    <property type="entry name" value="Beta-barrel_TonB"/>
</dbReference>
<evidence type="ECO:0000259" key="14">
    <source>
        <dbReference type="Pfam" id="PF00593"/>
    </source>
</evidence>
<feature type="domain" description="TonB-dependent receptor plug" evidence="15">
    <location>
        <begin position="53"/>
        <end position="163"/>
    </location>
</feature>
<dbReference type="InterPro" id="IPR037066">
    <property type="entry name" value="Plug_dom_sf"/>
</dbReference>
<protein>
    <submittedName>
        <fullName evidence="16">TonB-dependent receptor</fullName>
    </submittedName>
</protein>